<dbReference type="AlphaFoldDB" id="A0A9P0MCM1"/>
<evidence type="ECO:0000313" key="2">
    <source>
        <dbReference type="Proteomes" id="UP001152888"/>
    </source>
</evidence>
<keyword evidence="2" id="KW-1185">Reference proteome</keyword>
<dbReference type="EMBL" id="CAKOFQ010007992">
    <property type="protein sequence ID" value="CAH2010667.1"/>
    <property type="molecule type" value="Genomic_DNA"/>
</dbReference>
<proteinExistence type="predicted"/>
<comment type="caution">
    <text evidence="1">The sequence shown here is derived from an EMBL/GenBank/DDBJ whole genome shotgun (WGS) entry which is preliminary data.</text>
</comment>
<accession>A0A9P0MCM1</accession>
<dbReference type="Proteomes" id="UP001152888">
    <property type="component" value="Unassembled WGS sequence"/>
</dbReference>
<name>A0A9P0MCM1_ACAOB</name>
<sequence length="39" mass="4564">MCLQAPYCSSGATVFKLQPTFWYTKTQLSFHNNHKQIDE</sequence>
<gene>
    <name evidence="1" type="ORF">ACAOBT_LOCUS31684</name>
</gene>
<evidence type="ECO:0000313" key="1">
    <source>
        <dbReference type="EMBL" id="CAH2010667.1"/>
    </source>
</evidence>
<protein>
    <submittedName>
        <fullName evidence="1">Uncharacterized protein</fullName>
    </submittedName>
</protein>
<organism evidence="1 2">
    <name type="scientific">Acanthoscelides obtectus</name>
    <name type="common">Bean weevil</name>
    <name type="synonym">Bruchus obtectus</name>
    <dbReference type="NCBI Taxonomy" id="200917"/>
    <lineage>
        <taxon>Eukaryota</taxon>
        <taxon>Metazoa</taxon>
        <taxon>Ecdysozoa</taxon>
        <taxon>Arthropoda</taxon>
        <taxon>Hexapoda</taxon>
        <taxon>Insecta</taxon>
        <taxon>Pterygota</taxon>
        <taxon>Neoptera</taxon>
        <taxon>Endopterygota</taxon>
        <taxon>Coleoptera</taxon>
        <taxon>Polyphaga</taxon>
        <taxon>Cucujiformia</taxon>
        <taxon>Chrysomeloidea</taxon>
        <taxon>Chrysomelidae</taxon>
        <taxon>Bruchinae</taxon>
        <taxon>Bruchini</taxon>
        <taxon>Acanthoscelides</taxon>
    </lineage>
</organism>
<reference evidence="1" key="1">
    <citation type="submission" date="2022-03" db="EMBL/GenBank/DDBJ databases">
        <authorList>
            <person name="Sayadi A."/>
        </authorList>
    </citation>
    <scope>NUCLEOTIDE SEQUENCE</scope>
</reference>